<organism evidence="4">
    <name type="scientific">Sheuella amnicola</name>
    <dbReference type="NCBI Taxonomy" id="2707330"/>
    <lineage>
        <taxon>Bacteria</taxon>
        <taxon>Pseudomonadati</taxon>
        <taxon>Pseudomonadota</taxon>
        <taxon>Betaproteobacteria</taxon>
        <taxon>Burkholderiales</taxon>
        <taxon>Alcaligenaceae</taxon>
        <taxon>Sheuella</taxon>
    </lineage>
</organism>
<protein>
    <recommendedName>
        <fullName evidence="3">Urease accessory protein UreF</fullName>
    </recommendedName>
</protein>
<comment type="caution">
    <text evidence="4">The sequence shown here is derived from an EMBL/GenBank/DDBJ whole genome shotgun (WGS) entry which is preliminary data.</text>
</comment>
<keyword evidence="3" id="KW-0963">Cytoplasm</keyword>
<comment type="subcellular location">
    <subcellularLocation>
        <location evidence="3">Cytoplasm</location>
    </subcellularLocation>
</comment>
<keyword evidence="2 3" id="KW-0143">Chaperone</keyword>
<dbReference type="Pfam" id="PF01730">
    <property type="entry name" value="UreF"/>
    <property type="match status" value="1"/>
</dbReference>
<sequence>MNAASLLQLLQIASPALPIGGFSYSQGFESAVAVGLVKNEKDACSWIKDILTGPIAACEGPIWVLIYEAWQKSEVDQVKYWNEWFLACRETNEFRLETQQMGWSLVKLSEQLAWVDVADLASLQSIHPVTYPCAHAYMCQYRGIDKRHALTAYFFSWLENQAMAAIKSIPLGQTSGQRILQEISIFIPAVVEEALDRATHDPPRLNTIAHQLAILSSIHETQYSRLFRS</sequence>
<evidence type="ECO:0000256" key="2">
    <source>
        <dbReference type="ARBA" id="ARBA00023186"/>
    </source>
</evidence>
<comment type="function">
    <text evidence="3">Required for maturation of urease via the functional incorporation of the urease nickel metallocenter.</text>
</comment>
<comment type="subunit">
    <text evidence="3">UreD, UreF and UreG form a complex that acts as a GTP-hydrolysis-dependent molecular chaperone, activating the urease apoprotein by helping to assemble the nickel containing metallocenter of UreC. The UreE protein probably delivers the nickel.</text>
</comment>
<dbReference type="EMBL" id="JAAGRN010000013">
    <property type="protein sequence ID" value="NDY84443.1"/>
    <property type="molecule type" value="Genomic_DNA"/>
</dbReference>
<dbReference type="GO" id="GO:0005737">
    <property type="term" value="C:cytoplasm"/>
    <property type="evidence" value="ECO:0007669"/>
    <property type="project" value="UniProtKB-SubCell"/>
</dbReference>
<proteinExistence type="inferred from homology"/>
<reference evidence="4" key="1">
    <citation type="submission" date="2020-02" db="EMBL/GenBank/DDBJ databases">
        <authorList>
            <person name="Chen W.-M."/>
        </authorList>
    </citation>
    <scope>NUCLEOTIDE SEQUENCE</scope>
    <source>
        <strain evidence="4">NBD-18</strain>
    </source>
</reference>
<accession>A0A6B2R2V7</accession>
<dbReference type="HAMAP" id="MF_01385">
    <property type="entry name" value="UreF"/>
    <property type="match status" value="1"/>
</dbReference>
<keyword evidence="1 3" id="KW-0996">Nickel insertion</keyword>
<dbReference type="PIRSF" id="PIRSF009467">
    <property type="entry name" value="Ureas_acces_UreF"/>
    <property type="match status" value="1"/>
</dbReference>
<dbReference type="GO" id="GO:0016151">
    <property type="term" value="F:nickel cation binding"/>
    <property type="evidence" value="ECO:0007669"/>
    <property type="project" value="UniProtKB-UniRule"/>
</dbReference>
<gene>
    <name evidence="3" type="primary">ureF</name>
    <name evidence="4" type="ORF">G3I67_14515</name>
</gene>
<evidence type="ECO:0000256" key="1">
    <source>
        <dbReference type="ARBA" id="ARBA00022988"/>
    </source>
</evidence>
<dbReference type="InterPro" id="IPR038277">
    <property type="entry name" value="UreF_sf"/>
</dbReference>
<dbReference type="RefSeq" id="WP_163656265.1">
    <property type="nucleotide sequence ID" value="NZ_JAAGRN010000013.1"/>
</dbReference>
<dbReference type="InterPro" id="IPR002639">
    <property type="entry name" value="UreF"/>
</dbReference>
<dbReference type="PANTHER" id="PTHR33620">
    <property type="entry name" value="UREASE ACCESSORY PROTEIN F"/>
    <property type="match status" value="1"/>
</dbReference>
<name>A0A6B2R2V7_9BURK</name>
<dbReference type="AlphaFoldDB" id="A0A6B2R2V7"/>
<dbReference type="PANTHER" id="PTHR33620:SF1">
    <property type="entry name" value="UREASE ACCESSORY PROTEIN F"/>
    <property type="match status" value="1"/>
</dbReference>
<evidence type="ECO:0000256" key="3">
    <source>
        <dbReference type="HAMAP-Rule" id="MF_01385"/>
    </source>
</evidence>
<comment type="similarity">
    <text evidence="3">Belongs to the UreF family.</text>
</comment>
<evidence type="ECO:0000313" key="4">
    <source>
        <dbReference type="EMBL" id="NDY84443.1"/>
    </source>
</evidence>
<dbReference type="Gene3D" id="1.10.4190.10">
    <property type="entry name" value="Urease accessory protein UreF"/>
    <property type="match status" value="1"/>
</dbReference>